<evidence type="ECO:0000313" key="6">
    <source>
        <dbReference type="EMBL" id="RUM96466.1"/>
    </source>
</evidence>
<evidence type="ECO:0000256" key="2">
    <source>
        <dbReference type="ARBA" id="ARBA00022679"/>
    </source>
</evidence>
<dbReference type="PANTHER" id="PTHR43369">
    <property type="entry name" value="PHOSPHORIBOSYLGLYCINAMIDE FORMYLTRANSFERASE"/>
    <property type="match status" value="1"/>
</dbReference>
<dbReference type="GO" id="GO:0005829">
    <property type="term" value="C:cytosol"/>
    <property type="evidence" value="ECO:0007669"/>
    <property type="project" value="TreeGrafter"/>
</dbReference>
<keyword evidence="2 4" id="KW-0808">Transferase</keyword>
<dbReference type="RefSeq" id="WP_128627956.1">
    <property type="nucleotide sequence ID" value="NZ_RKST01000019.1"/>
</dbReference>
<dbReference type="SUPFAM" id="SSF53328">
    <property type="entry name" value="Formyltransferase"/>
    <property type="match status" value="1"/>
</dbReference>
<feature type="domain" description="Formyl transferase N-terminal" evidence="5">
    <location>
        <begin position="6"/>
        <end position="186"/>
    </location>
</feature>
<evidence type="ECO:0000313" key="7">
    <source>
        <dbReference type="Proteomes" id="UP000281647"/>
    </source>
</evidence>
<feature type="binding site" evidence="4">
    <location>
        <begin position="94"/>
        <end position="97"/>
    </location>
    <ligand>
        <name>(6R)-10-formyltetrahydrofolate</name>
        <dbReference type="ChEBI" id="CHEBI:195366"/>
    </ligand>
</feature>
<feature type="binding site" evidence="4">
    <location>
        <begin position="16"/>
        <end position="18"/>
    </location>
    <ligand>
        <name>N(1)-(5-phospho-beta-D-ribosyl)glycinamide</name>
        <dbReference type="ChEBI" id="CHEBI:143788"/>
    </ligand>
</feature>
<comment type="pathway">
    <text evidence="1 4">Purine metabolism; IMP biosynthesis via de novo pathway; N(2)-formyl-N(1)-(5-phospho-D-ribosyl)glycinamide from N(1)-(5-phospho-D-ribosyl)glycinamide (10-formyl THF route): step 1/1.</text>
</comment>
<feature type="binding site" evidence="4">
    <location>
        <position position="69"/>
    </location>
    <ligand>
        <name>(6R)-10-formyltetrahydrofolate</name>
        <dbReference type="ChEBI" id="CHEBI:195366"/>
    </ligand>
</feature>
<dbReference type="AlphaFoldDB" id="A0A432V2U2"/>
<feature type="site" description="Raises pKa of active site His" evidence="4">
    <location>
        <position position="149"/>
    </location>
</feature>
<dbReference type="NCBIfam" id="TIGR00639">
    <property type="entry name" value="PurN"/>
    <property type="match status" value="1"/>
</dbReference>
<dbReference type="InterPro" id="IPR036477">
    <property type="entry name" value="Formyl_transf_N_sf"/>
</dbReference>
<dbReference type="Gene3D" id="3.40.50.170">
    <property type="entry name" value="Formyl transferase, N-terminal domain"/>
    <property type="match status" value="1"/>
</dbReference>
<dbReference type="InterPro" id="IPR002376">
    <property type="entry name" value="Formyl_transf_N"/>
</dbReference>
<organism evidence="6 7">
    <name type="scientific">Borborobacter arsenicus</name>
    <dbReference type="NCBI Taxonomy" id="1851146"/>
    <lineage>
        <taxon>Bacteria</taxon>
        <taxon>Pseudomonadati</taxon>
        <taxon>Pseudomonadota</taxon>
        <taxon>Alphaproteobacteria</taxon>
        <taxon>Hyphomicrobiales</taxon>
        <taxon>Phyllobacteriaceae</taxon>
        <taxon>Borborobacter</taxon>
    </lineage>
</organism>
<feature type="binding site" evidence="4">
    <location>
        <position position="111"/>
    </location>
    <ligand>
        <name>(6R)-10-formyltetrahydrofolate</name>
        <dbReference type="ChEBI" id="CHEBI:195366"/>
    </ligand>
</feature>
<comment type="function">
    <text evidence="4">Catalyzes the transfer of a formyl group from 10-formyltetrahydrofolate to 5-phospho-ribosyl-glycinamide (GAR), producing 5-phospho-ribosyl-N-formylglycinamide (FGAR) and tetrahydrofolate.</text>
</comment>
<name>A0A432V2U2_9HYPH</name>
<dbReference type="GO" id="GO:0004644">
    <property type="term" value="F:phosphoribosylglycinamide formyltransferase activity"/>
    <property type="evidence" value="ECO:0007669"/>
    <property type="project" value="UniProtKB-UniRule"/>
</dbReference>
<feature type="active site" description="Proton donor" evidence="4">
    <location>
        <position position="113"/>
    </location>
</feature>
<comment type="similarity">
    <text evidence="4">Belongs to the GART family.</text>
</comment>
<protein>
    <recommendedName>
        <fullName evidence="4">Phosphoribosylglycinamide formyltransferase</fullName>
        <ecNumber evidence="4">2.1.2.2</ecNumber>
    </recommendedName>
    <alternativeName>
        <fullName evidence="4">5'-phosphoribosylglycinamide transformylase</fullName>
    </alternativeName>
    <alternativeName>
        <fullName evidence="4">GAR transformylase</fullName>
        <shortName evidence="4">GART</shortName>
    </alternativeName>
</protein>
<evidence type="ECO:0000256" key="4">
    <source>
        <dbReference type="HAMAP-Rule" id="MF_01930"/>
    </source>
</evidence>
<comment type="catalytic activity">
    <reaction evidence="4">
        <text>N(1)-(5-phospho-beta-D-ribosyl)glycinamide + (6R)-10-formyltetrahydrofolate = N(2)-formyl-N(1)-(5-phospho-beta-D-ribosyl)glycinamide + (6S)-5,6,7,8-tetrahydrofolate + H(+)</text>
        <dbReference type="Rhea" id="RHEA:15053"/>
        <dbReference type="ChEBI" id="CHEBI:15378"/>
        <dbReference type="ChEBI" id="CHEBI:57453"/>
        <dbReference type="ChEBI" id="CHEBI:143788"/>
        <dbReference type="ChEBI" id="CHEBI:147286"/>
        <dbReference type="ChEBI" id="CHEBI:195366"/>
        <dbReference type="EC" id="2.1.2.2"/>
    </reaction>
</comment>
<proteinExistence type="inferred from homology"/>
<dbReference type="HAMAP" id="MF_01930">
    <property type="entry name" value="PurN"/>
    <property type="match status" value="1"/>
</dbReference>
<accession>A0A432V2U2</accession>
<evidence type="ECO:0000259" key="5">
    <source>
        <dbReference type="Pfam" id="PF00551"/>
    </source>
</evidence>
<dbReference type="EC" id="2.1.2.2" evidence="4"/>
<evidence type="ECO:0000256" key="1">
    <source>
        <dbReference type="ARBA" id="ARBA00005054"/>
    </source>
</evidence>
<keyword evidence="7" id="KW-1185">Reference proteome</keyword>
<sequence length="237" mass="25175">MSTERKRVVILISGRGSNMAALVNVASDSAFPAEIVGVISDKSDAAGLQFAAGQGIPTRVIARADFADKEKHDAAIDAALEGFRAQIVCLAGYMRLLTSGFVAKWQGRMINIHPALLPSFRGLDTHQRALDAGVRLHGCTVHFVTNEMDDGPAIAQSAVPVLIGDTAEALAARVLKAEHHLYPLALRLVAEGKAVMTEGRTVFADSDHIIENAGETLVSPSAVRESVDLEALARFTP</sequence>
<evidence type="ECO:0000256" key="3">
    <source>
        <dbReference type="ARBA" id="ARBA00022755"/>
    </source>
</evidence>
<gene>
    <name evidence="4" type="primary">purN</name>
    <name evidence="6" type="ORF">EET67_18140</name>
</gene>
<dbReference type="Proteomes" id="UP000281647">
    <property type="component" value="Unassembled WGS sequence"/>
</dbReference>
<dbReference type="OrthoDB" id="9806170at2"/>
<dbReference type="CDD" id="cd08645">
    <property type="entry name" value="FMT_core_GART"/>
    <property type="match status" value="1"/>
</dbReference>
<dbReference type="InterPro" id="IPR004607">
    <property type="entry name" value="GART"/>
</dbReference>
<dbReference type="EMBL" id="RKST01000019">
    <property type="protein sequence ID" value="RUM96466.1"/>
    <property type="molecule type" value="Genomic_DNA"/>
</dbReference>
<dbReference type="Pfam" id="PF00551">
    <property type="entry name" value="Formyl_trans_N"/>
    <property type="match status" value="1"/>
</dbReference>
<dbReference type="GO" id="GO:0006189">
    <property type="term" value="P:'de novo' IMP biosynthetic process"/>
    <property type="evidence" value="ECO:0007669"/>
    <property type="project" value="UniProtKB-UniRule"/>
</dbReference>
<reference evidence="6 7" key="1">
    <citation type="submission" date="2018-11" db="EMBL/GenBank/DDBJ databases">
        <title>Pseudaminobacter arsenicus sp. nov., an arsenic-resistant bacterium isolated from arsenic-rich aquifers.</title>
        <authorList>
            <person name="Mu Y."/>
        </authorList>
    </citation>
    <scope>NUCLEOTIDE SEQUENCE [LARGE SCALE GENOMIC DNA]</scope>
    <source>
        <strain evidence="6 7">CB3</strain>
    </source>
</reference>
<comment type="caution">
    <text evidence="6">The sequence shown here is derived from an EMBL/GenBank/DDBJ whole genome shotgun (WGS) entry which is preliminary data.</text>
</comment>
<keyword evidence="3 4" id="KW-0658">Purine biosynthesis</keyword>
<dbReference type="UniPathway" id="UPA00074">
    <property type="reaction ID" value="UER00126"/>
</dbReference>
<dbReference type="PANTHER" id="PTHR43369:SF2">
    <property type="entry name" value="PHOSPHORIBOSYLGLYCINAMIDE FORMYLTRANSFERASE"/>
    <property type="match status" value="1"/>
</dbReference>